<dbReference type="PROSITE" id="PS50005">
    <property type="entry name" value="TPR"/>
    <property type="match status" value="2"/>
</dbReference>
<feature type="repeat" description="TPR" evidence="1">
    <location>
        <begin position="100"/>
        <end position="133"/>
    </location>
</feature>
<feature type="repeat" description="TPR" evidence="1">
    <location>
        <begin position="134"/>
        <end position="167"/>
    </location>
</feature>
<dbReference type="SMART" id="SM00028">
    <property type="entry name" value="TPR"/>
    <property type="match status" value="3"/>
</dbReference>
<accession>A0ABZ2XMS7</accession>
<dbReference type="RefSeq" id="WP_406644421.1">
    <property type="nucleotide sequence ID" value="NZ_CP123584.1"/>
</dbReference>
<evidence type="ECO:0000256" key="1">
    <source>
        <dbReference type="PROSITE-ProRule" id="PRU00339"/>
    </source>
</evidence>
<dbReference type="InterPro" id="IPR011990">
    <property type="entry name" value="TPR-like_helical_dom_sf"/>
</dbReference>
<dbReference type="EMBL" id="CP123584">
    <property type="protein sequence ID" value="WZK87183.1"/>
    <property type="molecule type" value="Genomic_DNA"/>
</dbReference>
<dbReference type="SUPFAM" id="SSF48452">
    <property type="entry name" value="TPR-like"/>
    <property type="match status" value="1"/>
</dbReference>
<dbReference type="Proteomes" id="UP001623232">
    <property type="component" value="Chromosome"/>
</dbReference>
<dbReference type="Pfam" id="PF13174">
    <property type="entry name" value="TPR_6"/>
    <property type="match status" value="1"/>
</dbReference>
<organism evidence="2 3">
    <name type="scientific">Aliisedimentitalea scapharcae</name>
    <dbReference type="NCBI Taxonomy" id="1524259"/>
    <lineage>
        <taxon>Bacteria</taxon>
        <taxon>Pseudomonadati</taxon>
        <taxon>Pseudomonadota</taxon>
        <taxon>Alphaproteobacteria</taxon>
        <taxon>Rhodobacterales</taxon>
        <taxon>Roseobacteraceae</taxon>
        <taxon>Aliisedimentitalea</taxon>
    </lineage>
</organism>
<dbReference type="InterPro" id="IPR019734">
    <property type="entry name" value="TPR_rpt"/>
</dbReference>
<keyword evidence="1" id="KW-0802">TPR repeat</keyword>
<protein>
    <submittedName>
        <fullName evidence="2">Tetratricopeptide repeat protein</fullName>
    </submittedName>
</protein>
<keyword evidence="3" id="KW-1185">Reference proteome</keyword>
<gene>
    <name evidence="2" type="ORF">QEZ52_11125</name>
</gene>
<name>A0ABZ2XMS7_9RHOB</name>
<dbReference type="Gene3D" id="1.25.40.10">
    <property type="entry name" value="Tetratricopeptide repeat domain"/>
    <property type="match status" value="1"/>
</dbReference>
<evidence type="ECO:0000313" key="3">
    <source>
        <dbReference type="Proteomes" id="UP001623232"/>
    </source>
</evidence>
<proteinExistence type="predicted"/>
<dbReference type="Pfam" id="PF13432">
    <property type="entry name" value="TPR_16"/>
    <property type="match status" value="1"/>
</dbReference>
<sequence>MDIRLTNLKGIVAATVIVLTISGGTQVFAESEADLLAELAQSDPKEAIGLERELKALWGNSGSPAMNLLLKRGRDALERGDTREAIEHFTALTDHAPDFAEGWNARASAFYDSGLIGPALADLERALYLNPNNYDAIFGLGVIFEQFGDSSRAYAAYSRAQAIHPHHDEVTKALERLKPEVEGEEL</sequence>
<evidence type="ECO:0000313" key="2">
    <source>
        <dbReference type="EMBL" id="WZK87183.1"/>
    </source>
</evidence>
<reference evidence="2 3" key="1">
    <citation type="submission" date="2023-04" db="EMBL/GenBank/DDBJ databases">
        <title>Complete genome sequence of Alisedimentitalea scapharcae.</title>
        <authorList>
            <person name="Rong J.-C."/>
            <person name="Yi M.-L."/>
            <person name="Zhao Q."/>
        </authorList>
    </citation>
    <scope>NUCLEOTIDE SEQUENCE [LARGE SCALE GENOMIC DNA]</scope>
    <source>
        <strain evidence="2 3">KCTC 42119</strain>
    </source>
</reference>